<sequence>MEGYDESDQARWVPEPPGNPERSAFERDRARVLHSSALRRLAAKTQVVGPGDVSDHGRHVPRTRLTHSLECAQIGREMGKALGCDPDLVETACLAHDIGHPPFGHNGEAVLNELAVRCGGFEGNAQSLRLLTRLEAKVLTPDGRSAGLNLTRAALDSALKYPWTSAHGPKYGVYADDLPVFEWVRAGIPAGEVAFEAQVMDWADDVAYSVHDLEDALHSGHVTPALLRDPEERREVCERTLKWYAPDSDLNELEETLAALVAEPMWPVRFEGTMADLVVLKSFTSDLIGRFCRSAQKATLQTYGTPPPRNGTLSTHHGGTSPARHRGTPLTRHRGNLIIPRRVRLECALLKGVTAHYVMSRADHHANLARQRDLIAELASLITLGAPTTLEPALRPLFTEAPDDPTRLRVVIDQLASLTDASATSLHHSLTSHP</sequence>
<dbReference type="PANTHER" id="PTHR11373">
    <property type="entry name" value="DEOXYNUCLEOSIDE TRIPHOSPHATE TRIPHOSPHOHYDROLASE"/>
    <property type="match status" value="1"/>
</dbReference>
<evidence type="ECO:0000256" key="1">
    <source>
        <dbReference type="ARBA" id="ARBA00022801"/>
    </source>
</evidence>
<dbReference type="Pfam" id="PF01966">
    <property type="entry name" value="HD"/>
    <property type="match status" value="1"/>
</dbReference>
<dbReference type="NCBIfam" id="TIGR01353">
    <property type="entry name" value="dGTP_triPase"/>
    <property type="match status" value="1"/>
</dbReference>
<dbReference type="InterPro" id="IPR006674">
    <property type="entry name" value="HD_domain"/>
</dbReference>
<protein>
    <submittedName>
        <fullName evidence="4">Deoxyguanosinetriphosphate triphosphohydrolase</fullName>
    </submittedName>
</protein>
<dbReference type="EMBL" id="JBHSRF010000050">
    <property type="protein sequence ID" value="MFC6084873.1"/>
    <property type="molecule type" value="Genomic_DNA"/>
</dbReference>
<proteinExistence type="predicted"/>
<dbReference type="Gene3D" id="1.10.3210.10">
    <property type="entry name" value="Hypothetical protein af1432"/>
    <property type="match status" value="1"/>
</dbReference>
<accession>A0ABW1NPU9</accession>
<dbReference type="InterPro" id="IPR050135">
    <property type="entry name" value="dGTPase-like"/>
</dbReference>
<dbReference type="PANTHER" id="PTHR11373:SF32">
    <property type="entry name" value="DEOXYGUANOSINETRIPHOSPHATE TRIPHOSPHOHYDROLASE"/>
    <property type="match status" value="1"/>
</dbReference>
<dbReference type="SUPFAM" id="SSF109604">
    <property type="entry name" value="HD-domain/PDEase-like"/>
    <property type="match status" value="1"/>
</dbReference>
<name>A0ABW1NPU9_9ACTN</name>
<reference evidence="5" key="1">
    <citation type="journal article" date="2019" name="Int. J. Syst. Evol. Microbiol.">
        <title>The Global Catalogue of Microorganisms (GCM) 10K type strain sequencing project: providing services to taxonomists for standard genome sequencing and annotation.</title>
        <authorList>
            <consortium name="The Broad Institute Genomics Platform"/>
            <consortium name="The Broad Institute Genome Sequencing Center for Infectious Disease"/>
            <person name="Wu L."/>
            <person name="Ma J."/>
        </authorList>
    </citation>
    <scope>NUCLEOTIDE SEQUENCE [LARGE SCALE GENOMIC DNA]</scope>
    <source>
        <strain evidence="5">JCM 30346</strain>
    </source>
</reference>
<dbReference type="RefSeq" id="WP_380758398.1">
    <property type="nucleotide sequence ID" value="NZ_JBHSRF010000050.1"/>
</dbReference>
<dbReference type="Proteomes" id="UP001596137">
    <property type="component" value="Unassembled WGS sequence"/>
</dbReference>
<feature type="region of interest" description="Disordered" evidence="2">
    <location>
        <begin position="301"/>
        <end position="331"/>
    </location>
</feature>
<gene>
    <name evidence="4" type="ORF">ACFP1K_27175</name>
</gene>
<dbReference type="InterPro" id="IPR006261">
    <property type="entry name" value="dGTPase"/>
</dbReference>
<keyword evidence="1" id="KW-0378">Hydrolase</keyword>
<evidence type="ECO:0000259" key="3">
    <source>
        <dbReference type="PROSITE" id="PS51831"/>
    </source>
</evidence>
<dbReference type="InterPro" id="IPR026875">
    <property type="entry name" value="PHydrolase_assoc_dom"/>
</dbReference>
<organism evidence="4 5">
    <name type="scientific">Sphaerisporangium aureirubrum</name>
    <dbReference type="NCBI Taxonomy" id="1544736"/>
    <lineage>
        <taxon>Bacteria</taxon>
        <taxon>Bacillati</taxon>
        <taxon>Actinomycetota</taxon>
        <taxon>Actinomycetes</taxon>
        <taxon>Streptosporangiales</taxon>
        <taxon>Streptosporangiaceae</taxon>
        <taxon>Sphaerisporangium</taxon>
    </lineage>
</organism>
<dbReference type="SMART" id="SM00471">
    <property type="entry name" value="HDc"/>
    <property type="match status" value="1"/>
</dbReference>
<keyword evidence="5" id="KW-1185">Reference proteome</keyword>
<comment type="caution">
    <text evidence="4">The sequence shown here is derived from an EMBL/GenBank/DDBJ whole genome shotgun (WGS) entry which is preliminary data.</text>
</comment>
<dbReference type="Pfam" id="PF13286">
    <property type="entry name" value="HD_assoc"/>
    <property type="match status" value="1"/>
</dbReference>
<dbReference type="PROSITE" id="PS51831">
    <property type="entry name" value="HD"/>
    <property type="match status" value="1"/>
</dbReference>
<evidence type="ECO:0000256" key="2">
    <source>
        <dbReference type="SAM" id="MobiDB-lite"/>
    </source>
</evidence>
<dbReference type="NCBIfam" id="NF002829">
    <property type="entry name" value="PRK03007.1"/>
    <property type="match status" value="1"/>
</dbReference>
<evidence type="ECO:0000313" key="4">
    <source>
        <dbReference type="EMBL" id="MFC6084873.1"/>
    </source>
</evidence>
<feature type="domain" description="HD" evidence="3">
    <location>
        <begin position="64"/>
        <end position="209"/>
    </location>
</feature>
<dbReference type="CDD" id="cd00077">
    <property type="entry name" value="HDc"/>
    <property type="match status" value="1"/>
</dbReference>
<evidence type="ECO:0000313" key="5">
    <source>
        <dbReference type="Proteomes" id="UP001596137"/>
    </source>
</evidence>
<feature type="region of interest" description="Disordered" evidence="2">
    <location>
        <begin position="1"/>
        <end position="26"/>
    </location>
</feature>
<dbReference type="InterPro" id="IPR003607">
    <property type="entry name" value="HD/PDEase_dom"/>
</dbReference>